<keyword evidence="2" id="KW-0436">Ligase</keyword>
<dbReference type="SUPFAM" id="SSF51230">
    <property type="entry name" value="Single hybrid motif"/>
    <property type="match status" value="1"/>
</dbReference>
<dbReference type="InterPro" id="IPR011761">
    <property type="entry name" value="ATP-grasp"/>
</dbReference>
<dbReference type="Gene3D" id="3.30.700.40">
    <property type="match status" value="1"/>
</dbReference>
<evidence type="ECO:0000256" key="1">
    <source>
        <dbReference type="ARBA" id="ARBA00001953"/>
    </source>
</evidence>
<keyword evidence="4 6" id="KW-0067">ATP-binding</keyword>
<dbReference type="SUPFAM" id="SSF51246">
    <property type="entry name" value="Rudiment single hybrid motif"/>
    <property type="match status" value="1"/>
</dbReference>
<dbReference type="SUPFAM" id="SSF52440">
    <property type="entry name" value="PreATP-grasp domain"/>
    <property type="match status" value="1"/>
</dbReference>
<sequence>MLLVRLRNVGANSSLRMFSTERINRVLIANRGEIALRVMRTAKKLGIETIAVYSDADVNSMHTKYADRAYRIGEASPLKSYLKMEKIIEVAKESGAQAIHPGYGFLSENATFADMCKDAGVTFMGPPSQAIRDMGMKNAAKKIMINAKVPVIPGYNGSNQETDFLFEEAKKIGFPVMIKAVFGGGGKGMRIAWNEQEFIEKLESARSESAKAFGNSDMILEKFVERPRHVEVQVFGDTHGNYVYLWERDCSLQRRHQKIIEEAPAPGLDMHTRQRFGKNAVDAARAVGYVGAGTVEFIMDKHGNEFFMEMNTRLQVEHPITEAITGVDLVEWQFKVAQGEKLPLSQEEIPLRGHAIETRIYAEDTEAGFMPTAGRLEHLEFPKNARVDTGVEEGDYVTVHYDPMIAKIITIGSDRNNAIWLMDKALQQTHIGGLCNNIKFVRSCLTHKEFVAGNVYTDFIADHEQELLKTKTPPTKEALIEAAIGRLLLSSFNNVTSKGPFHASDYFRLNHHAKETIKLEENKVEASIIDNENLLLKLNGERLEIAVKDVQRVDDTLYPAVTFTVESQGKRWKSKAIQLPDSIMIYGTEERKWDIPQETVFDDASAAEAGLEARSPMPGVIDKVLVAAGDAVRTGQSLVVMTAMKMEYVIKAPFDCVIKSISCIPGKNVAKNAILVKFDKEV</sequence>
<evidence type="ECO:0000313" key="11">
    <source>
        <dbReference type="WBParaSite" id="ACRNAN_scaffold1577.g19371.t1"/>
    </source>
</evidence>
<dbReference type="InterPro" id="IPR011053">
    <property type="entry name" value="Single_hybrid_motif"/>
</dbReference>
<keyword evidence="10" id="KW-1185">Reference proteome</keyword>
<dbReference type="PANTHER" id="PTHR18866">
    <property type="entry name" value="CARBOXYLASE:PYRUVATE/ACETYL-COA/PROPIONYL-COA CARBOXYLASE"/>
    <property type="match status" value="1"/>
</dbReference>
<evidence type="ECO:0000256" key="3">
    <source>
        <dbReference type="ARBA" id="ARBA00022741"/>
    </source>
</evidence>
<dbReference type="Gene3D" id="3.30.470.20">
    <property type="entry name" value="ATP-grasp fold, B domain"/>
    <property type="match status" value="1"/>
</dbReference>
<dbReference type="PROSITE" id="PS50979">
    <property type="entry name" value="BC"/>
    <property type="match status" value="1"/>
</dbReference>
<feature type="domain" description="ATP-grasp" evidence="8">
    <location>
        <begin position="141"/>
        <end position="338"/>
    </location>
</feature>
<dbReference type="Pfam" id="PF00289">
    <property type="entry name" value="Biotin_carb_N"/>
    <property type="match status" value="1"/>
</dbReference>
<dbReference type="PROSITE" id="PS00867">
    <property type="entry name" value="CPSASE_2"/>
    <property type="match status" value="1"/>
</dbReference>
<dbReference type="PROSITE" id="PS50968">
    <property type="entry name" value="BIOTINYL_LIPOYL"/>
    <property type="match status" value="1"/>
</dbReference>
<dbReference type="PROSITE" id="PS50975">
    <property type="entry name" value="ATP_GRASP"/>
    <property type="match status" value="1"/>
</dbReference>
<dbReference type="FunFam" id="3.30.470.20:FF:000028">
    <property type="entry name" value="Methylcrotonoyl-CoA carboxylase subunit alpha, mitochondrial"/>
    <property type="match status" value="1"/>
</dbReference>
<dbReference type="InterPro" id="IPR016185">
    <property type="entry name" value="PreATP-grasp_dom_sf"/>
</dbReference>
<proteinExistence type="predicted"/>
<keyword evidence="3 6" id="KW-0547">Nucleotide-binding</keyword>
<dbReference type="InterPro" id="IPR011054">
    <property type="entry name" value="Rudment_hybrid_motif"/>
</dbReference>
<dbReference type="Pfam" id="PF02786">
    <property type="entry name" value="CPSase_L_D2"/>
    <property type="match status" value="1"/>
</dbReference>
<evidence type="ECO:0000256" key="4">
    <source>
        <dbReference type="ARBA" id="ARBA00022840"/>
    </source>
</evidence>
<dbReference type="InterPro" id="IPR050856">
    <property type="entry name" value="Biotin_carboxylase_complex"/>
</dbReference>
<dbReference type="InterPro" id="IPR005479">
    <property type="entry name" value="CPAse_ATP-bd"/>
</dbReference>
<evidence type="ECO:0000256" key="6">
    <source>
        <dbReference type="PROSITE-ProRule" id="PRU00409"/>
    </source>
</evidence>
<evidence type="ECO:0000259" key="8">
    <source>
        <dbReference type="PROSITE" id="PS50975"/>
    </source>
</evidence>
<evidence type="ECO:0000313" key="10">
    <source>
        <dbReference type="Proteomes" id="UP000887540"/>
    </source>
</evidence>
<dbReference type="Gene3D" id="3.40.50.20">
    <property type="match status" value="1"/>
</dbReference>
<feature type="domain" description="Biotin carboxylation" evidence="9">
    <location>
        <begin position="22"/>
        <end position="465"/>
    </location>
</feature>
<dbReference type="Proteomes" id="UP000887540">
    <property type="component" value="Unplaced"/>
</dbReference>
<evidence type="ECO:0000259" key="9">
    <source>
        <dbReference type="PROSITE" id="PS50979"/>
    </source>
</evidence>
<protein>
    <submittedName>
        <fullName evidence="11">Methylcrotonoyl-CoA carboxylase subunit alpha, mitochondrial</fullName>
    </submittedName>
</protein>
<dbReference type="FunFam" id="3.40.50.20:FF:000010">
    <property type="entry name" value="Propionyl-CoA carboxylase subunit alpha"/>
    <property type="match status" value="1"/>
</dbReference>
<dbReference type="GO" id="GO:0004485">
    <property type="term" value="F:methylcrotonoyl-CoA carboxylase activity"/>
    <property type="evidence" value="ECO:0007669"/>
    <property type="project" value="TreeGrafter"/>
</dbReference>
<dbReference type="PROSITE" id="PS00188">
    <property type="entry name" value="BIOTIN"/>
    <property type="match status" value="1"/>
</dbReference>
<dbReference type="FunFam" id="3.30.1490.20:FF:000003">
    <property type="entry name" value="acetyl-CoA carboxylase isoform X1"/>
    <property type="match status" value="1"/>
</dbReference>
<dbReference type="SUPFAM" id="SSF56059">
    <property type="entry name" value="Glutathione synthetase ATP-binding domain-like"/>
    <property type="match status" value="1"/>
</dbReference>
<dbReference type="InterPro" id="IPR005481">
    <property type="entry name" value="BC-like_N"/>
</dbReference>
<dbReference type="InterPro" id="IPR001882">
    <property type="entry name" value="Biotin_BS"/>
</dbReference>
<feature type="domain" description="Lipoyl-binding" evidence="7">
    <location>
        <begin position="606"/>
        <end position="679"/>
    </location>
</feature>
<dbReference type="Gene3D" id="3.30.1490.20">
    <property type="entry name" value="ATP-grasp fold, A domain"/>
    <property type="match status" value="1"/>
</dbReference>
<keyword evidence="5" id="KW-0092">Biotin</keyword>
<dbReference type="SMART" id="SM00878">
    <property type="entry name" value="Biotin_carb_C"/>
    <property type="match status" value="1"/>
</dbReference>
<dbReference type="AlphaFoldDB" id="A0A914CZP7"/>
<dbReference type="InterPro" id="IPR013815">
    <property type="entry name" value="ATP_grasp_subdomain_1"/>
</dbReference>
<organism evidence="10 11">
    <name type="scientific">Acrobeloides nanus</name>
    <dbReference type="NCBI Taxonomy" id="290746"/>
    <lineage>
        <taxon>Eukaryota</taxon>
        <taxon>Metazoa</taxon>
        <taxon>Ecdysozoa</taxon>
        <taxon>Nematoda</taxon>
        <taxon>Chromadorea</taxon>
        <taxon>Rhabditida</taxon>
        <taxon>Tylenchina</taxon>
        <taxon>Cephalobomorpha</taxon>
        <taxon>Cephaloboidea</taxon>
        <taxon>Cephalobidae</taxon>
        <taxon>Acrobeloides</taxon>
    </lineage>
</organism>
<accession>A0A914CZP7</accession>
<dbReference type="WBParaSite" id="ACRNAN_scaffold1577.g19371.t1">
    <property type="protein sequence ID" value="ACRNAN_scaffold1577.g19371.t1"/>
    <property type="gene ID" value="ACRNAN_scaffold1577.g19371"/>
</dbReference>
<dbReference type="InterPro" id="IPR011764">
    <property type="entry name" value="Biotin_carboxylation_dom"/>
</dbReference>
<dbReference type="CDD" id="cd06850">
    <property type="entry name" value="biotinyl_domain"/>
    <property type="match status" value="1"/>
</dbReference>
<dbReference type="Gene3D" id="2.40.50.100">
    <property type="match status" value="1"/>
</dbReference>
<reference evidence="11" key="1">
    <citation type="submission" date="2022-11" db="UniProtKB">
        <authorList>
            <consortium name="WormBaseParasite"/>
        </authorList>
    </citation>
    <scope>IDENTIFICATION</scope>
</reference>
<evidence type="ECO:0000256" key="5">
    <source>
        <dbReference type="ARBA" id="ARBA00023267"/>
    </source>
</evidence>
<comment type="cofactor">
    <cofactor evidence="1">
        <name>biotin</name>
        <dbReference type="ChEBI" id="CHEBI:57586"/>
    </cofactor>
</comment>
<dbReference type="Pfam" id="PF00364">
    <property type="entry name" value="Biotin_lipoyl"/>
    <property type="match status" value="1"/>
</dbReference>
<evidence type="ECO:0000256" key="2">
    <source>
        <dbReference type="ARBA" id="ARBA00022598"/>
    </source>
</evidence>
<dbReference type="Pfam" id="PF02785">
    <property type="entry name" value="Biotin_carb_C"/>
    <property type="match status" value="1"/>
</dbReference>
<dbReference type="GO" id="GO:0005524">
    <property type="term" value="F:ATP binding"/>
    <property type="evidence" value="ECO:0007669"/>
    <property type="project" value="UniProtKB-UniRule"/>
</dbReference>
<dbReference type="InterPro" id="IPR000089">
    <property type="entry name" value="Biotin_lipoyl"/>
</dbReference>
<dbReference type="GO" id="GO:0046872">
    <property type="term" value="F:metal ion binding"/>
    <property type="evidence" value="ECO:0007669"/>
    <property type="project" value="InterPro"/>
</dbReference>
<name>A0A914CZP7_9BILA</name>
<dbReference type="InterPro" id="IPR005482">
    <property type="entry name" value="Biotin_COase_C"/>
</dbReference>
<dbReference type="PANTHER" id="PTHR18866:SF33">
    <property type="entry name" value="METHYLCROTONOYL-COA CARBOXYLASE SUBUNIT ALPHA, MITOCHONDRIAL-RELATED"/>
    <property type="match status" value="1"/>
</dbReference>
<dbReference type="GO" id="GO:0005739">
    <property type="term" value="C:mitochondrion"/>
    <property type="evidence" value="ECO:0007669"/>
    <property type="project" value="TreeGrafter"/>
</dbReference>
<evidence type="ECO:0000259" key="7">
    <source>
        <dbReference type="PROSITE" id="PS50968"/>
    </source>
</evidence>